<organism evidence="5 6">
    <name type="scientific">Streptomyces koyangensis</name>
    <dbReference type="NCBI Taxonomy" id="188770"/>
    <lineage>
        <taxon>Bacteria</taxon>
        <taxon>Bacillati</taxon>
        <taxon>Actinomycetota</taxon>
        <taxon>Actinomycetes</taxon>
        <taxon>Kitasatosporales</taxon>
        <taxon>Streptomycetaceae</taxon>
        <taxon>Streptomyces</taxon>
        <taxon>Streptomyces aurantiacus group</taxon>
    </lineage>
</organism>
<evidence type="ECO:0000313" key="5">
    <source>
        <dbReference type="EMBL" id="AXQ54087.1"/>
    </source>
</evidence>
<dbReference type="SMART" id="SM00342">
    <property type="entry name" value="HTH_ARAC"/>
    <property type="match status" value="1"/>
</dbReference>
<name>A0A385D8T4_9ACTN</name>
<dbReference type="InterPro" id="IPR009057">
    <property type="entry name" value="Homeodomain-like_sf"/>
</dbReference>
<accession>A0A385D8T4</accession>
<dbReference type="InterPro" id="IPR050204">
    <property type="entry name" value="AraC_XylS_family_regulators"/>
</dbReference>
<dbReference type="PANTHER" id="PTHR46796">
    <property type="entry name" value="HTH-TYPE TRANSCRIPTIONAL ACTIVATOR RHAS-RELATED"/>
    <property type="match status" value="1"/>
</dbReference>
<dbReference type="Pfam" id="PF12833">
    <property type="entry name" value="HTH_18"/>
    <property type="match status" value="1"/>
</dbReference>
<dbReference type="AlphaFoldDB" id="A0A385D8T4"/>
<dbReference type="GeneID" id="300113640"/>
<evidence type="ECO:0000259" key="4">
    <source>
        <dbReference type="PROSITE" id="PS01124"/>
    </source>
</evidence>
<protein>
    <submittedName>
        <fullName evidence="5">Helix-turn-helix domain-containing protein</fullName>
    </submittedName>
</protein>
<evidence type="ECO:0000256" key="1">
    <source>
        <dbReference type="ARBA" id="ARBA00023015"/>
    </source>
</evidence>
<dbReference type="KEGG" id="sky:D0C37_05425"/>
<feature type="domain" description="HTH araC/xylS-type" evidence="4">
    <location>
        <begin position="217"/>
        <end position="318"/>
    </location>
</feature>
<dbReference type="Gene3D" id="1.10.10.60">
    <property type="entry name" value="Homeodomain-like"/>
    <property type="match status" value="1"/>
</dbReference>
<keyword evidence="2" id="KW-0238">DNA-binding</keyword>
<keyword evidence="1" id="KW-0805">Transcription regulation</keyword>
<dbReference type="Proteomes" id="UP000259636">
    <property type="component" value="Chromosome"/>
</dbReference>
<dbReference type="InterPro" id="IPR018060">
    <property type="entry name" value="HTH_AraC"/>
</dbReference>
<dbReference type="InterPro" id="IPR020449">
    <property type="entry name" value="Tscrpt_reg_AraC-type_HTH"/>
</dbReference>
<dbReference type="GO" id="GO:0003700">
    <property type="term" value="F:DNA-binding transcription factor activity"/>
    <property type="evidence" value="ECO:0007669"/>
    <property type="project" value="InterPro"/>
</dbReference>
<dbReference type="SUPFAM" id="SSF46689">
    <property type="entry name" value="Homeodomain-like"/>
    <property type="match status" value="1"/>
</dbReference>
<keyword evidence="3" id="KW-0804">Transcription</keyword>
<dbReference type="Pfam" id="PF14525">
    <property type="entry name" value="AraC_binding_2"/>
    <property type="match status" value="1"/>
</dbReference>
<proteinExistence type="predicted"/>
<gene>
    <name evidence="5" type="ORF">D0C37_05425</name>
</gene>
<dbReference type="PANTHER" id="PTHR46796:SF6">
    <property type="entry name" value="ARAC SUBFAMILY"/>
    <property type="match status" value="1"/>
</dbReference>
<dbReference type="PRINTS" id="PR00032">
    <property type="entry name" value="HTHARAC"/>
</dbReference>
<dbReference type="GO" id="GO:0043565">
    <property type="term" value="F:sequence-specific DNA binding"/>
    <property type="evidence" value="ECO:0007669"/>
    <property type="project" value="InterPro"/>
</dbReference>
<evidence type="ECO:0000256" key="3">
    <source>
        <dbReference type="ARBA" id="ARBA00023163"/>
    </source>
</evidence>
<sequence length="322" mass="34984">MHLLFSSDEVAPGEGLAVLDELYTTSEHPMRMLAPAPEQFRATVRSLDLAAVNVVELTASRSEVVRTPRLVRQADPELSSVLVPLRGRVGLGQAGREAVLGPCELALYDSSRPFELRLGPGGESAALLRAHVPRALLDLPAGRLDGLLGTALDGRTGVGGLLTQFLTGTAAGSAAYSTADLARLGTVALDLLRAVLAHHLDAEDAVPDDSHRRTLLLRIEAFVQRNLHEPRLSPAAIAAAHHISVSYLHRLFESRDTTVAAWVRRQRLQRARRDLADPALGAVPVHHIAARWGFNDHSTFTRAFRGAYGMPPREYRRSSTLR</sequence>
<evidence type="ECO:0000256" key="2">
    <source>
        <dbReference type="ARBA" id="ARBA00023125"/>
    </source>
</evidence>
<reference evidence="5 6" key="1">
    <citation type="submission" date="2018-08" db="EMBL/GenBank/DDBJ databases">
        <authorList>
            <person name="Ferrada E.E."/>
            <person name="Latorre B.A."/>
        </authorList>
    </citation>
    <scope>NUCLEOTIDE SEQUENCE [LARGE SCALE GENOMIC DNA]</scope>
    <source>
        <strain evidence="5 6">VK-A60T</strain>
    </source>
</reference>
<dbReference type="RefSeq" id="WP_117348810.1">
    <property type="nucleotide sequence ID" value="NZ_CP031742.1"/>
</dbReference>
<evidence type="ECO:0000313" key="6">
    <source>
        <dbReference type="Proteomes" id="UP000259636"/>
    </source>
</evidence>
<dbReference type="PROSITE" id="PS01124">
    <property type="entry name" value="HTH_ARAC_FAMILY_2"/>
    <property type="match status" value="1"/>
</dbReference>
<dbReference type="InterPro" id="IPR035418">
    <property type="entry name" value="AraC-bd_2"/>
</dbReference>
<dbReference type="EMBL" id="CP031742">
    <property type="protein sequence ID" value="AXQ54087.1"/>
    <property type="molecule type" value="Genomic_DNA"/>
</dbReference>